<proteinExistence type="predicted"/>
<accession>A0A2P5DGF6</accession>
<dbReference type="EMBL" id="JXTB01000040">
    <property type="protein sequence ID" value="PON72346.1"/>
    <property type="molecule type" value="Genomic_DNA"/>
</dbReference>
<gene>
    <name evidence="1" type="ORF">PanWU01x14_067370</name>
</gene>
<organism evidence="1 2">
    <name type="scientific">Parasponia andersonii</name>
    <name type="common">Sponia andersonii</name>
    <dbReference type="NCBI Taxonomy" id="3476"/>
    <lineage>
        <taxon>Eukaryota</taxon>
        <taxon>Viridiplantae</taxon>
        <taxon>Streptophyta</taxon>
        <taxon>Embryophyta</taxon>
        <taxon>Tracheophyta</taxon>
        <taxon>Spermatophyta</taxon>
        <taxon>Magnoliopsida</taxon>
        <taxon>eudicotyledons</taxon>
        <taxon>Gunneridae</taxon>
        <taxon>Pentapetalae</taxon>
        <taxon>rosids</taxon>
        <taxon>fabids</taxon>
        <taxon>Rosales</taxon>
        <taxon>Cannabaceae</taxon>
        <taxon>Parasponia</taxon>
    </lineage>
</organism>
<dbReference type="AlphaFoldDB" id="A0A2P5DGF6"/>
<comment type="caution">
    <text evidence="1">The sequence shown here is derived from an EMBL/GenBank/DDBJ whole genome shotgun (WGS) entry which is preliminary data.</text>
</comment>
<name>A0A2P5DGF6_PARAD</name>
<dbReference type="Proteomes" id="UP000237105">
    <property type="component" value="Unassembled WGS sequence"/>
</dbReference>
<protein>
    <submittedName>
        <fullName evidence="1">Uncharacterized protein</fullName>
    </submittedName>
</protein>
<sequence>MTDALSQYISPRIMARSPANFVTAGTTLPPMKLLLGSFSGQRDLVFSGRRGSFEFTLLRSTVLLLFSD</sequence>
<reference evidence="2" key="1">
    <citation type="submission" date="2016-06" db="EMBL/GenBank/DDBJ databases">
        <title>Parallel loss of symbiosis genes in relatives of nitrogen-fixing non-legume Parasponia.</title>
        <authorList>
            <person name="Van Velzen R."/>
            <person name="Holmer R."/>
            <person name="Bu F."/>
            <person name="Rutten L."/>
            <person name="Van Zeijl A."/>
            <person name="Liu W."/>
            <person name="Santuari L."/>
            <person name="Cao Q."/>
            <person name="Sharma T."/>
            <person name="Shen D."/>
            <person name="Roswanjaya Y."/>
            <person name="Wardhani T."/>
            <person name="Kalhor M.S."/>
            <person name="Jansen J."/>
            <person name="Van den Hoogen J."/>
            <person name="Gungor B."/>
            <person name="Hartog M."/>
            <person name="Hontelez J."/>
            <person name="Verver J."/>
            <person name="Yang W.-C."/>
            <person name="Schijlen E."/>
            <person name="Repin R."/>
            <person name="Schilthuizen M."/>
            <person name="Schranz E."/>
            <person name="Heidstra R."/>
            <person name="Miyata K."/>
            <person name="Fedorova E."/>
            <person name="Kohlen W."/>
            <person name="Bisseling T."/>
            <person name="Smit S."/>
            <person name="Geurts R."/>
        </authorList>
    </citation>
    <scope>NUCLEOTIDE SEQUENCE [LARGE SCALE GENOMIC DNA]</scope>
    <source>
        <strain evidence="2">cv. WU1-14</strain>
    </source>
</reference>
<evidence type="ECO:0000313" key="1">
    <source>
        <dbReference type="EMBL" id="PON72346.1"/>
    </source>
</evidence>
<keyword evidence="2" id="KW-1185">Reference proteome</keyword>
<evidence type="ECO:0000313" key="2">
    <source>
        <dbReference type="Proteomes" id="UP000237105"/>
    </source>
</evidence>